<organism evidence="4 5">
    <name type="scientific">Janibacter limosus</name>
    <dbReference type="NCBI Taxonomy" id="53458"/>
    <lineage>
        <taxon>Bacteria</taxon>
        <taxon>Bacillati</taxon>
        <taxon>Actinomycetota</taxon>
        <taxon>Actinomycetes</taxon>
        <taxon>Micrococcales</taxon>
        <taxon>Intrasporangiaceae</taxon>
        <taxon>Janibacter</taxon>
    </lineage>
</organism>
<feature type="domain" description="Smf/DprA SLOG" evidence="3">
    <location>
        <begin position="100"/>
        <end position="309"/>
    </location>
</feature>
<dbReference type="SUPFAM" id="SSF102405">
    <property type="entry name" value="MCP/YpsA-like"/>
    <property type="match status" value="1"/>
</dbReference>
<dbReference type="InterPro" id="IPR003488">
    <property type="entry name" value="DprA"/>
</dbReference>
<dbReference type="RefSeq" id="WP_130629734.1">
    <property type="nucleotide sequence ID" value="NZ_CP036164.1"/>
</dbReference>
<proteinExistence type="inferred from homology"/>
<feature type="region of interest" description="Disordered" evidence="2">
    <location>
        <begin position="1"/>
        <end position="20"/>
    </location>
</feature>
<reference evidence="4 5" key="1">
    <citation type="submission" date="2019-02" db="EMBL/GenBank/DDBJ databases">
        <title>Genomic data mining of an Antarctic deep-sea actinobacterium, Janibacterlimosus P3-3-X1.</title>
        <authorList>
            <person name="Liao L."/>
            <person name="Chen B."/>
        </authorList>
    </citation>
    <scope>NUCLEOTIDE SEQUENCE [LARGE SCALE GENOMIC DNA]</scope>
    <source>
        <strain evidence="4 5">P3-3-X1</strain>
    </source>
</reference>
<accession>A0A4P6MY92</accession>
<sequence length="395" mass="41810">MSGRGGSQPDAAQVARAHAQVETDERRARVAWSRVLEHRRERTSDARAELLDEVMSIGHVEAWHRLVDGDLPRCASARAHVAGVDVDAELDRVTRLGARVVIPGDADWPTCLSHPDIEPHLLHVRGQGCLADLAARAVAVVGSRASTGYGEAIARELGAGLAHRSWTVVSGAAYGIDAAAHQGALTVDGPAIAVLPCGPDRAYPEGNRRLIDAVAERGVVITELATGTVAMRHRFLARNRIIAALGAATVVVEAGLRSGSLNTAGWAESLGRPVGAVPGPVTQMSSAGCHEWIQKTRAHLVTDTADVLALAARVGDALEQPVEQLGPARELDAMTTAQRRIHDLLRARAGRSPGVVAHELVLPVEEVLAELSVMSLQGWARQDEEGGWRRGPGPS</sequence>
<dbReference type="OrthoDB" id="9785707at2"/>
<evidence type="ECO:0000259" key="3">
    <source>
        <dbReference type="Pfam" id="PF02481"/>
    </source>
</evidence>
<evidence type="ECO:0000313" key="5">
    <source>
        <dbReference type="Proteomes" id="UP000290408"/>
    </source>
</evidence>
<dbReference type="STRING" id="1216970.GCA_001570985_01687"/>
<evidence type="ECO:0000313" key="4">
    <source>
        <dbReference type="EMBL" id="QBF46513.1"/>
    </source>
</evidence>
<dbReference type="NCBIfam" id="TIGR00732">
    <property type="entry name" value="dprA"/>
    <property type="match status" value="1"/>
</dbReference>
<evidence type="ECO:0000256" key="1">
    <source>
        <dbReference type="ARBA" id="ARBA00006525"/>
    </source>
</evidence>
<dbReference type="PANTHER" id="PTHR43022">
    <property type="entry name" value="PROTEIN SMF"/>
    <property type="match status" value="1"/>
</dbReference>
<dbReference type="GO" id="GO:0009294">
    <property type="term" value="P:DNA-mediated transformation"/>
    <property type="evidence" value="ECO:0007669"/>
    <property type="project" value="InterPro"/>
</dbReference>
<evidence type="ECO:0000256" key="2">
    <source>
        <dbReference type="SAM" id="MobiDB-lite"/>
    </source>
</evidence>
<dbReference type="Gene3D" id="3.40.50.450">
    <property type="match status" value="1"/>
</dbReference>
<dbReference type="AlphaFoldDB" id="A0A4P6MY92"/>
<dbReference type="EMBL" id="CP036164">
    <property type="protein sequence ID" value="QBF46513.1"/>
    <property type="molecule type" value="Genomic_DNA"/>
</dbReference>
<dbReference type="Pfam" id="PF02481">
    <property type="entry name" value="DNA_processg_A"/>
    <property type="match status" value="1"/>
</dbReference>
<dbReference type="KEGG" id="jli:EXU32_09765"/>
<comment type="similarity">
    <text evidence="1">Belongs to the DprA/Smf family.</text>
</comment>
<dbReference type="InterPro" id="IPR057666">
    <property type="entry name" value="DrpA_SLOG"/>
</dbReference>
<dbReference type="PANTHER" id="PTHR43022:SF1">
    <property type="entry name" value="PROTEIN SMF"/>
    <property type="match status" value="1"/>
</dbReference>
<dbReference type="Proteomes" id="UP000290408">
    <property type="component" value="Chromosome"/>
</dbReference>
<gene>
    <name evidence="4" type="primary">dprA</name>
    <name evidence="4" type="ORF">EXU32_09765</name>
</gene>
<protein>
    <submittedName>
        <fullName evidence="4">DNA-protecting protein DprA</fullName>
    </submittedName>
</protein>
<keyword evidence="5" id="KW-1185">Reference proteome</keyword>
<name>A0A4P6MY92_9MICO</name>